<dbReference type="InterPro" id="IPR008147">
    <property type="entry name" value="Gln_synt_N"/>
</dbReference>
<evidence type="ECO:0000256" key="2">
    <source>
        <dbReference type="ARBA" id="ARBA00037583"/>
    </source>
</evidence>
<dbReference type="GO" id="GO:0005737">
    <property type="term" value="C:cytoplasm"/>
    <property type="evidence" value="ECO:0007669"/>
    <property type="project" value="TreeGrafter"/>
</dbReference>
<evidence type="ECO:0000256" key="4">
    <source>
        <dbReference type="ARBA" id="ARBA00039404"/>
    </source>
</evidence>
<dbReference type="EnsemblMetazoa" id="CLYHEMT020880.1">
    <property type="protein sequence ID" value="CLYHEMP020880.1"/>
    <property type="gene ID" value="CLYHEMG020880"/>
</dbReference>
<dbReference type="InterPro" id="IPR036651">
    <property type="entry name" value="Gln_synt_N_sf"/>
</dbReference>
<evidence type="ECO:0000259" key="8">
    <source>
        <dbReference type="PROSITE" id="PS51986"/>
    </source>
</evidence>
<name>A0A7M5XC47_9CNID</name>
<dbReference type="SUPFAM" id="SSF54368">
    <property type="entry name" value="Glutamine synthetase, N-terminal domain"/>
    <property type="match status" value="1"/>
</dbReference>
<dbReference type="PANTHER" id="PTHR43407:SF1">
    <property type="entry name" value="LENGSIN"/>
    <property type="match status" value="1"/>
</dbReference>
<dbReference type="PROSITE" id="PS51986">
    <property type="entry name" value="GS_BETA_GRASP"/>
    <property type="match status" value="1"/>
</dbReference>
<reference evidence="10" key="1">
    <citation type="submission" date="2021-01" db="UniProtKB">
        <authorList>
            <consortium name="EnsemblMetazoa"/>
        </authorList>
    </citation>
    <scope>IDENTIFICATION</scope>
</reference>
<dbReference type="Pfam" id="PF00120">
    <property type="entry name" value="Gln-synt_C"/>
    <property type="match status" value="1"/>
</dbReference>
<dbReference type="PROSITE" id="PS51987">
    <property type="entry name" value="GS_CATALYTIC"/>
    <property type="match status" value="1"/>
</dbReference>
<dbReference type="GeneID" id="136817647"/>
<keyword evidence="11" id="KW-1185">Reference proteome</keyword>
<dbReference type="SMART" id="SM01230">
    <property type="entry name" value="Gln-synt_C"/>
    <property type="match status" value="1"/>
</dbReference>
<dbReference type="GO" id="GO:0004356">
    <property type="term" value="F:glutamine synthetase activity"/>
    <property type="evidence" value="ECO:0007669"/>
    <property type="project" value="InterPro"/>
</dbReference>
<dbReference type="Proteomes" id="UP000594262">
    <property type="component" value="Unplaced"/>
</dbReference>
<dbReference type="RefSeq" id="XP_066930068.1">
    <property type="nucleotide sequence ID" value="XM_067073967.1"/>
</dbReference>
<comment type="function">
    <text evidence="2">May act as a component of the cytoskeleton or as a chaperone for the reorganization of intermediate filament proteins during terminal differentiation in the lens. Does not seem to have enzymatic activity.</text>
</comment>
<proteinExistence type="inferred from homology"/>
<evidence type="ECO:0000313" key="11">
    <source>
        <dbReference type="Proteomes" id="UP000594262"/>
    </source>
</evidence>
<protein>
    <recommendedName>
        <fullName evidence="4">Lengsin</fullName>
    </recommendedName>
    <alternativeName>
        <fullName evidence="5">Glutamate-ammonia ligase domain-containing protein 1</fullName>
    </alternativeName>
</protein>
<sequence>MDTTKKTKEEFCQEISKSIAEEKIQFVRLEVEDINSISRGVLLHVDYFMENIKEGFSFPLGPIGCVDFDGKYVSNTVLDEGTNFGNGALYPDLSTFQKLPWKSGTASVLCDLSTTLSDLNAASIHTRSICKQQFEKLNQLGFTMKSAFEYEFSVVDRETLQLLDATDNYAATLYNEKGFGVGSRIMDSMNKIGIFPEKFHMEFAPSVYEITMKPSFGLKGSDDAIRYRSIVKEICRDEGVEALFMTTPFINGFHSNGQLNHSLWNLTEKTNVFYDSANPGQLSEKGKSWLAGLKAHSKALLCLSMPTYNSYSYFQFPRQDCFNPTISINNAWGNDNRTVAFRVKITNKENFSYIEYRPPVNAVNPYLITAGLLIAGMDGLKRNLQLTDPPYVGGIYNEPDCSPYFDVPKTLEEALRCLQEDELFVKELGGEFIQAFVNLKKNEIQRIEEMKKISAGDDEILWKLYRKYYQIL</sequence>
<comment type="similarity">
    <text evidence="1 6 7">Belongs to the glutamine synthetase family.</text>
</comment>
<evidence type="ECO:0000259" key="9">
    <source>
        <dbReference type="PROSITE" id="PS51987"/>
    </source>
</evidence>
<dbReference type="InterPro" id="IPR008146">
    <property type="entry name" value="Gln_synth_cat_dom"/>
</dbReference>
<feature type="domain" description="GS catalytic" evidence="9">
    <location>
        <begin position="126"/>
        <end position="472"/>
    </location>
</feature>
<dbReference type="OrthoDB" id="77835at2759"/>
<dbReference type="PANTHER" id="PTHR43407">
    <property type="entry name" value="GLUTAMINE SYNTHETASE"/>
    <property type="match status" value="1"/>
</dbReference>
<dbReference type="SUPFAM" id="SSF55931">
    <property type="entry name" value="Glutamine synthetase/guanido kinase"/>
    <property type="match status" value="1"/>
</dbReference>
<dbReference type="InterPro" id="IPR014746">
    <property type="entry name" value="Gln_synth/guanido_kin_cat_dom"/>
</dbReference>
<dbReference type="GO" id="GO:0006542">
    <property type="term" value="P:glutamine biosynthetic process"/>
    <property type="evidence" value="ECO:0007669"/>
    <property type="project" value="InterPro"/>
</dbReference>
<dbReference type="AlphaFoldDB" id="A0A7M5XC47"/>
<dbReference type="GO" id="GO:0016020">
    <property type="term" value="C:membrane"/>
    <property type="evidence" value="ECO:0007669"/>
    <property type="project" value="TreeGrafter"/>
</dbReference>
<organism evidence="10 11">
    <name type="scientific">Clytia hemisphaerica</name>
    <dbReference type="NCBI Taxonomy" id="252671"/>
    <lineage>
        <taxon>Eukaryota</taxon>
        <taxon>Metazoa</taxon>
        <taxon>Cnidaria</taxon>
        <taxon>Hydrozoa</taxon>
        <taxon>Hydroidolina</taxon>
        <taxon>Leptothecata</taxon>
        <taxon>Obeliida</taxon>
        <taxon>Clytiidae</taxon>
        <taxon>Clytia</taxon>
    </lineage>
</organism>
<dbReference type="Gene3D" id="3.30.590.10">
    <property type="entry name" value="Glutamine synthetase/guanido kinase, catalytic domain"/>
    <property type="match status" value="1"/>
</dbReference>
<accession>A0A7M5XC47</accession>
<evidence type="ECO:0000256" key="3">
    <source>
        <dbReference type="ARBA" id="ARBA00038790"/>
    </source>
</evidence>
<evidence type="ECO:0000313" key="10">
    <source>
        <dbReference type="EnsemblMetazoa" id="CLYHEMP020880.1"/>
    </source>
</evidence>
<feature type="domain" description="GS beta-grasp" evidence="8">
    <location>
        <begin position="22"/>
        <end position="118"/>
    </location>
</feature>
<evidence type="ECO:0000256" key="5">
    <source>
        <dbReference type="ARBA" id="ARBA00042675"/>
    </source>
</evidence>
<evidence type="ECO:0000256" key="1">
    <source>
        <dbReference type="ARBA" id="ARBA00009897"/>
    </source>
</evidence>
<evidence type="ECO:0000256" key="6">
    <source>
        <dbReference type="PROSITE-ProRule" id="PRU01330"/>
    </source>
</evidence>
<dbReference type="Gene3D" id="3.10.20.70">
    <property type="entry name" value="Glutamine synthetase, N-terminal domain"/>
    <property type="match status" value="1"/>
</dbReference>
<evidence type="ECO:0000256" key="7">
    <source>
        <dbReference type="RuleBase" id="RU000384"/>
    </source>
</evidence>
<comment type="subunit">
    <text evidence="3">Dodecamer. Interacts with BFSP2 and VIM.</text>
</comment>